<reference evidence="1 2" key="1">
    <citation type="submission" date="2024-09" db="EMBL/GenBank/DDBJ databases">
        <authorList>
            <person name="Lee S.D."/>
        </authorList>
    </citation>
    <scope>NUCLEOTIDE SEQUENCE [LARGE SCALE GENOMIC DNA]</scope>
    <source>
        <strain evidence="1 2">N1-3</strain>
    </source>
</reference>
<gene>
    <name evidence="1" type="ORF">ACEZDB_16220</name>
</gene>
<evidence type="ECO:0000313" key="2">
    <source>
        <dbReference type="Proteomes" id="UP001592530"/>
    </source>
</evidence>
<accession>A0ABV6X2V1</accession>
<dbReference type="RefSeq" id="WP_380553716.1">
    <property type="nucleotide sequence ID" value="NZ_JBHEZY010000005.1"/>
</dbReference>
<comment type="caution">
    <text evidence="1">The sequence shown here is derived from an EMBL/GenBank/DDBJ whole genome shotgun (WGS) entry which is preliminary data.</text>
</comment>
<dbReference type="EMBL" id="JBHEZY010000005">
    <property type="protein sequence ID" value="MFC1432194.1"/>
    <property type="molecule type" value="Genomic_DNA"/>
</dbReference>
<dbReference type="Proteomes" id="UP001592530">
    <property type="component" value="Unassembled WGS sequence"/>
</dbReference>
<proteinExistence type="predicted"/>
<dbReference type="Pfam" id="PF10604">
    <property type="entry name" value="Polyketide_cyc2"/>
    <property type="match status" value="1"/>
</dbReference>
<name>A0ABV6X2V1_9ACTN</name>
<dbReference type="SUPFAM" id="SSF55961">
    <property type="entry name" value="Bet v1-like"/>
    <property type="match status" value="1"/>
</dbReference>
<sequence>MDTTAAESRHLSTYVDRPAQQVYDYASDPSHLPAWAPGLGSSVEEVDGKWIVDSPMGRVEVAFAPRNEFGVLDHTVALPSGETFYNPMRVTVHGSGCEVVFTLRRQPELSDEEFARDADAVSADLVALKRVMESTD</sequence>
<protein>
    <submittedName>
        <fullName evidence="1">SRPBCC family protein</fullName>
    </submittedName>
</protein>
<dbReference type="InterPro" id="IPR019587">
    <property type="entry name" value="Polyketide_cyclase/dehydratase"/>
</dbReference>
<dbReference type="Gene3D" id="3.30.530.20">
    <property type="match status" value="1"/>
</dbReference>
<organism evidence="1 2">
    <name type="scientific">Streptacidiphilus alkalitolerans</name>
    <dbReference type="NCBI Taxonomy" id="3342712"/>
    <lineage>
        <taxon>Bacteria</taxon>
        <taxon>Bacillati</taxon>
        <taxon>Actinomycetota</taxon>
        <taxon>Actinomycetes</taxon>
        <taxon>Kitasatosporales</taxon>
        <taxon>Streptomycetaceae</taxon>
        <taxon>Streptacidiphilus</taxon>
    </lineage>
</organism>
<evidence type="ECO:0000313" key="1">
    <source>
        <dbReference type="EMBL" id="MFC1432194.1"/>
    </source>
</evidence>
<dbReference type="InterPro" id="IPR023393">
    <property type="entry name" value="START-like_dom_sf"/>
</dbReference>